<organism evidence="1 2">
    <name type="scientific">Lactonifactor longoviformis DSM 17459</name>
    <dbReference type="NCBI Taxonomy" id="1122155"/>
    <lineage>
        <taxon>Bacteria</taxon>
        <taxon>Bacillati</taxon>
        <taxon>Bacillota</taxon>
        <taxon>Clostridia</taxon>
        <taxon>Eubacteriales</taxon>
        <taxon>Clostridiaceae</taxon>
        <taxon>Lactonifactor</taxon>
    </lineage>
</organism>
<evidence type="ECO:0008006" key="3">
    <source>
        <dbReference type="Google" id="ProtNLM"/>
    </source>
</evidence>
<keyword evidence="2" id="KW-1185">Reference proteome</keyword>
<dbReference type="AlphaFoldDB" id="A0A1M5D9F5"/>
<protein>
    <recommendedName>
        <fullName evidence="3">5-carboxymethyl-2-hydroxymuconate isomerase</fullName>
    </recommendedName>
</protein>
<accession>A0A1M5D9F5</accession>
<name>A0A1M5D9F5_9CLOT</name>
<dbReference type="STRING" id="1122155.SAMN02745158_04463"/>
<evidence type="ECO:0000313" key="2">
    <source>
        <dbReference type="Proteomes" id="UP000184245"/>
    </source>
</evidence>
<proteinExistence type="predicted"/>
<reference evidence="1 2" key="1">
    <citation type="submission" date="2016-11" db="EMBL/GenBank/DDBJ databases">
        <authorList>
            <person name="Jaros S."/>
            <person name="Januszkiewicz K."/>
            <person name="Wedrychowicz H."/>
        </authorList>
    </citation>
    <scope>NUCLEOTIDE SEQUENCE [LARGE SCALE GENOMIC DNA]</scope>
    <source>
        <strain evidence="1 2">DSM 17459</strain>
    </source>
</reference>
<evidence type="ECO:0000313" key="1">
    <source>
        <dbReference type="EMBL" id="SHF63663.1"/>
    </source>
</evidence>
<dbReference type="Proteomes" id="UP000184245">
    <property type="component" value="Unassembled WGS sequence"/>
</dbReference>
<sequence>MTVTERYIILFTCIEDQAFGVQEAEMFWRIAADEVYENTGVYISAMICEHKLICGEMLGCKMDERCVQIVCVRNPSEFHSREVYFELLKRILVKVKKQMKNPKAAFTAEQIEFTYFNSVNETDTL</sequence>
<gene>
    <name evidence="1" type="ORF">SAMN02745158_04463</name>
</gene>
<dbReference type="EMBL" id="FQVI01000062">
    <property type="protein sequence ID" value="SHF63663.1"/>
    <property type="molecule type" value="Genomic_DNA"/>
</dbReference>